<dbReference type="EMBL" id="JANVFS010000020">
    <property type="protein sequence ID" value="KAJ4476448.1"/>
    <property type="molecule type" value="Genomic_DNA"/>
</dbReference>
<organism evidence="1 2">
    <name type="scientific">Lentinula lateritia</name>
    <dbReference type="NCBI Taxonomy" id="40482"/>
    <lineage>
        <taxon>Eukaryota</taxon>
        <taxon>Fungi</taxon>
        <taxon>Dikarya</taxon>
        <taxon>Basidiomycota</taxon>
        <taxon>Agaricomycotina</taxon>
        <taxon>Agaricomycetes</taxon>
        <taxon>Agaricomycetidae</taxon>
        <taxon>Agaricales</taxon>
        <taxon>Marasmiineae</taxon>
        <taxon>Omphalotaceae</taxon>
        <taxon>Lentinula</taxon>
    </lineage>
</organism>
<protein>
    <submittedName>
        <fullName evidence="1">Uncharacterized protein</fullName>
    </submittedName>
</protein>
<evidence type="ECO:0000313" key="1">
    <source>
        <dbReference type="EMBL" id="KAJ4476448.1"/>
    </source>
</evidence>
<reference evidence="1" key="1">
    <citation type="submission" date="2022-08" db="EMBL/GenBank/DDBJ databases">
        <authorList>
            <consortium name="DOE Joint Genome Institute"/>
            <person name="Min B."/>
            <person name="Riley R."/>
            <person name="Sierra-Patev S."/>
            <person name="Naranjo-Ortiz M."/>
            <person name="Looney B."/>
            <person name="Konkel Z."/>
            <person name="Slot J.C."/>
            <person name="Sakamoto Y."/>
            <person name="Steenwyk J.L."/>
            <person name="Rokas A."/>
            <person name="Carro J."/>
            <person name="Camarero S."/>
            <person name="Ferreira P."/>
            <person name="Molpeceres G."/>
            <person name="Ruiz-Duenas F.J."/>
            <person name="Serrano A."/>
            <person name="Henrissat B."/>
            <person name="Drula E."/>
            <person name="Hughes K.W."/>
            <person name="Mata J.L."/>
            <person name="Ishikawa N.K."/>
            <person name="Vargas-Isla R."/>
            <person name="Ushijima S."/>
            <person name="Smith C.A."/>
            <person name="Ahrendt S."/>
            <person name="Andreopoulos W."/>
            <person name="He G."/>
            <person name="Labutti K."/>
            <person name="Lipzen A."/>
            <person name="Ng V."/>
            <person name="Sandor L."/>
            <person name="Barry K."/>
            <person name="Martinez A.T."/>
            <person name="Xiao Y."/>
            <person name="Gibbons J.G."/>
            <person name="Terashima K."/>
            <person name="Hibbett D.S."/>
            <person name="Grigoriev I.V."/>
        </authorList>
    </citation>
    <scope>NUCLEOTIDE SEQUENCE</scope>
    <source>
        <strain evidence="1">Sp2 HRB7682 ss15</strain>
    </source>
</reference>
<feature type="non-terminal residue" evidence="1">
    <location>
        <position position="1"/>
    </location>
</feature>
<name>A0A9W9A7T7_9AGAR</name>
<dbReference type="AlphaFoldDB" id="A0A9W9A7T7"/>
<sequence length="202" mass="23606">MLKRPLLRQIARCLDDLFNDTSQITGCFIFTGTGLSRDIISEALSSVISKPGFTVDVNETGAFDDATVQLEYLKEFFPPSIWKDREFEQLRRRIFHWLRGRHRFTAEYISVALQNGYQHLDKVLNEYVGQMTNIRPADYDGPETISKKIVWPVRGFAFEELDAEMRERIKMISHEYLFSSKLSTDLGENERRYVEYGLARFT</sequence>
<evidence type="ECO:0000313" key="2">
    <source>
        <dbReference type="Proteomes" id="UP001150238"/>
    </source>
</evidence>
<dbReference type="Proteomes" id="UP001150238">
    <property type="component" value="Unassembled WGS sequence"/>
</dbReference>
<reference evidence="1" key="2">
    <citation type="journal article" date="2023" name="Proc. Natl. Acad. Sci. U.S.A.">
        <title>A global phylogenomic analysis of the shiitake genus Lentinula.</title>
        <authorList>
            <person name="Sierra-Patev S."/>
            <person name="Min B."/>
            <person name="Naranjo-Ortiz M."/>
            <person name="Looney B."/>
            <person name="Konkel Z."/>
            <person name="Slot J.C."/>
            <person name="Sakamoto Y."/>
            <person name="Steenwyk J.L."/>
            <person name="Rokas A."/>
            <person name="Carro J."/>
            <person name="Camarero S."/>
            <person name="Ferreira P."/>
            <person name="Molpeceres G."/>
            <person name="Ruiz-Duenas F.J."/>
            <person name="Serrano A."/>
            <person name="Henrissat B."/>
            <person name="Drula E."/>
            <person name="Hughes K.W."/>
            <person name="Mata J.L."/>
            <person name="Ishikawa N.K."/>
            <person name="Vargas-Isla R."/>
            <person name="Ushijima S."/>
            <person name="Smith C.A."/>
            <person name="Donoghue J."/>
            <person name="Ahrendt S."/>
            <person name="Andreopoulos W."/>
            <person name="He G."/>
            <person name="LaButti K."/>
            <person name="Lipzen A."/>
            <person name="Ng V."/>
            <person name="Riley R."/>
            <person name="Sandor L."/>
            <person name="Barry K."/>
            <person name="Martinez A.T."/>
            <person name="Xiao Y."/>
            <person name="Gibbons J.G."/>
            <person name="Terashima K."/>
            <person name="Grigoriev I.V."/>
            <person name="Hibbett D."/>
        </authorList>
    </citation>
    <scope>NUCLEOTIDE SEQUENCE</scope>
    <source>
        <strain evidence="1">Sp2 HRB7682 ss15</strain>
    </source>
</reference>
<comment type="caution">
    <text evidence="1">The sequence shown here is derived from an EMBL/GenBank/DDBJ whole genome shotgun (WGS) entry which is preliminary data.</text>
</comment>
<accession>A0A9W9A7T7</accession>
<proteinExistence type="predicted"/>
<gene>
    <name evidence="1" type="ORF">C8J55DRAFT_431610</name>
</gene>